<proteinExistence type="predicted"/>
<organism evidence="2 3">
    <name type="scientific">Ureaplasma zalophigenitalium</name>
    <dbReference type="NCBI Taxonomy" id="907723"/>
    <lineage>
        <taxon>Bacteria</taxon>
        <taxon>Bacillati</taxon>
        <taxon>Mycoplasmatota</taxon>
        <taxon>Mycoplasmoidales</taxon>
        <taxon>Mycoplasmoidaceae</taxon>
        <taxon>Ureaplasma</taxon>
    </lineage>
</organism>
<evidence type="ECO:0000313" key="3">
    <source>
        <dbReference type="Proteomes" id="UP001207252"/>
    </source>
</evidence>
<reference evidence="2 3" key="1">
    <citation type="journal article" date="2020" name="Int. J. Syst. Evol. Microbiol.">
        <title>Ureaplasma miroungigenitalium sp. nov. isolated from northern elephant seals (Mirounga angustirostris) and Ureaplasma zalophigenitalium sp. nov. isolated from California sea lions (Zalophus californianus).</title>
        <authorList>
            <person name="Volokhov D.V."/>
            <person name="Gulland F.M."/>
            <person name="Gao Y."/>
            <person name="Chizhikov V.E."/>
        </authorList>
    </citation>
    <scope>NUCLEOTIDE SEQUENCE [LARGE SCALE GENOMIC DNA]</scope>
    <source>
        <strain evidence="2 3">CSL7644-GEN</strain>
    </source>
</reference>
<dbReference type="PROSITE" id="PS51257">
    <property type="entry name" value="PROKAR_LIPOPROTEIN"/>
    <property type="match status" value="1"/>
</dbReference>
<dbReference type="EMBL" id="JAOXHJ010000001">
    <property type="protein sequence ID" value="MCV3753851.1"/>
    <property type="molecule type" value="Genomic_DNA"/>
</dbReference>
<evidence type="ECO:0000256" key="1">
    <source>
        <dbReference type="SAM" id="SignalP"/>
    </source>
</evidence>
<name>A0ABT3BNL1_9BACT</name>
<dbReference type="RefSeq" id="WP_263817653.1">
    <property type="nucleotide sequence ID" value="NZ_JAOXHJ010000001.1"/>
</dbReference>
<gene>
    <name evidence="2" type="ORF">OF365_00405</name>
</gene>
<protein>
    <recommendedName>
        <fullName evidence="4">Lipoprotein</fullName>
    </recommendedName>
</protein>
<evidence type="ECO:0000313" key="2">
    <source>
        <dbReference type="EMBL" id="MCV3753851.1"/>
    </source>
</evidence>
<sequence>MKKKKSNKKIIWLCMGSAIISTAVIAVAAACGVDRSDLSLQVSDTIVQDNNLYVHASVPYQNEHTIQLIKDTNFNVVIKSVKTDKKTPKVYANKLSKALVSSIQRNPKTNQVDFYLEFPKINDKYKTITDEIEVIISPNKSFKLVSHKYSKELYKILDLEASNDKMAVNSLDAAINFNVQNATQISIQTILQDMLTKEKFTSEKTSLTNLISCDVVFKNFLINALNNDIDAKLDLTNLLFANLKISADKKSEKHLEDSTLEKDVRQRALQLLNYIGSKEFDSKFNVLNKQLSDRLVDTYDLEKPLETDKLLISLLAEFIGGYDNSTANKKVPYGFLTTKYIDLYKAIDGSLFAEEQEKTQKISALKEQIKNAQQELIPSDLLTSINKQKSPTFKHKVIDYIKTLDTTAKNDLLKRLYRLLNSFVVTYQYDFLKMEANKLVFKPLISKKIALVDALLLEVKHLLSTNLTSADIKNVLKNKVALGFPPLKELHDKLQLLDQHFDSFKQKDNQNVVLALQEVRKTFETLILTIHKTMQLNDLRNMSIDLIDFFTRDLSSDYQKTSDEQTNLNQLKAIQELLKKPDQGVESVKELITQNKMQEKQGLLNNLLTELKNKKTTGKEDLLYTIKRSYLFVETKIYNADGKHDPALKQFFKSPNEKNEFIFEYNLKK</sequence>
<feature type="signal peptide" evidence="1">
    <location>
        <begin position="1"/>
        <end position="28"/>
    </location>
</feature>
<evidence type="ECO:0008006" key="4">
    <source>
        <dbReference type="Google" id="ProtNLM"/>
    </source>
</evidence>
<comment type="caution">
    <text evidence="2">The sequence shown here is derived from an EMBL/GenBank/DDBJ whole genome shotgun (WGS) entry which is preliminary data.</text>
</comment>
<keyword evidence="1" id="KW-0732">Signal</keyword>
<dbReference type="Proteomes" id="UP001207252">
    <property type="component" value="Unassembled WGS sequence"/>
</dbReference>
<keyword evidence="3" id="KW-1185">Reference proteome</keyword>
<accession>A0ABT3BNL1</accession>
<feature type="chain" id="PRO_5045367444" description="Lipoprotein" evidence="1">
    <location>
        <begin position="29"/>
        <end position="669"/>
    </location>
</feature>